<evidence type="ECO:0000256" key="7">
    <source>
        <dbReference type="ARBA" id="ARBA00049442"/>
    </source>
</evidence>
<comment type="subunit">
    <text evidence="8">Homodimer.</text>
</comment>
<dbReference type="EMBL" id="CP120733">
    <property type="protein sequence ID" value="WFD08989.1"/>
    <property type="molecule type" value="Genomic_DNA"/>
</dbReference>
<comment type="pathway">
    <text evidence="1 8">Metabolic intermediate biosynthesis; chorismate biosynthesis; chorismate from D-erythrose 4-phosphate and phosphoenolpyruvate: step 4/7.</text>
</comment>
<feature type="domain" description="Shikimate dehydrogenase substrate binding N-terminal" evidence="10">
    <location>
        <begin position="11"/>
        <end position="93"/>
    </location>
</feature>
<dbReference type="InterPro" id="IPR041121">
    <property type="entry name" value="SDH_C"/>
</dbReference>
<dbReference type="InterPro" id="IPR036291">
    <property type="entry name" value="NAD(P)-bd_dom_sf"/>
</dbReference>
<keyword evidence="3 8" id="KW-0028">Amino-acid biosynthesis</keyword>
<comment type="catalytic activity">
    <reaction evidence="7 8">
        <text>shikimate + NADP(+) = 3-dehydroshikimate + NADPH + H(+)</text>
        <dbReference type="Rhea" id="RHEA:17737"/>
        <dbReference type="ChEBI" id="CHEBI:15378"/>
        <dbReference type="ChEBI" id="CHEBI:16630"/>
        <dbReference type="ChEBI" id="CHEBI:36208"/>
        <dbReference type="ChEBI" id="CHEBI:57783"/>
        <dbReference type="ChEBI" id="CHEBI:58349"/>
        <dbReference type="EC" id="1.1.1.25"/>
    </reaction>
</comment>
<dbReference type="InterPro" id="IPR022893">
    <property type="entry name" value="Shikimate_DH_fam"/>
</dbReference>
<dbReference type="GO" id="GO:0004764">
    <property type="term" value="F:shikimate 3-dehydrogenase (NADP+) activity"/>
    <property type="evidence" value="ECO:0007669"/>
    <property type="project" value="UniProtKB-EC"/>
</dbReference>
<evidence type="ECO:0000256" key="3">
    <source>
        <dbReference type="ARBA" id="ARBA00022605"/>
    </source>
</evidence>
<dbReference type="NCBIfam" id="TIGR00507">
    <property type="entry name" value="aroE"/>
    <property type="match status" value="1"/>
</dbReference>
<dbReference type="SUPFAM" id="SSF53223">
    <property type="entry name" value="Aminoacid dehydrogenase-like, N-terminal domain"/>
    <property type="match status" value="1"/>
</dbReference>
<evidence type="ECO:0000256" key="1">
    <source>
        <dbReference type="ARBA" id="ARBA00004871"/>
    </source>
</evidence>
<feature type="domain" description="Quinate/shikimate 5-dehydrogenase/glutamyl-tRNA reductase" evidence="9">
    <location>
        <begin position="120"/>
        <end position="225"/>
    </location>
</feature>
<reference evidence="12 13" key="1">
    <citation type="submission" date="2023-03" db="EMBL/GenBank/DDBJ databases">
        <title>Complete genome sequence of Tepidibacter sp. SWIR-1, isolated from a deep-sea hydrothermal vent.</title>
        <authorList>
            <person name="Li X."/>
        </authorList>
    </citation>
    <scope>NUCLEOTIDE SEQUENCE [LARGE SCALE GENOMIC DNA]</scope>
    <source>
        <strain evidence="12 13">SWIR-1</strain>
    </source>
</reference>
<keyword evidence="5 8" id="KW-0560">Oxidoreductase</keyword>
<dbReference type="Gene3D" id="3.40.50.10860">
    <property type="entry name" value="Leucine Dehydrogenase, chain A, domain 1"/>
    <property type="match status" value="1"/>
</dbReference>
<feature type="binding site" evidence="8">
    <location>
        <position position="225"/>
    </location>
    <ligand>
        <name>NADP(+)</name>
        <dbReference type="ChEBI" id="CHEBI:58349"/>
    </ligand>
</feature>
<keyword evidence="4 8" id="KW-0521">NADP</keyword>
<feature type="binding site" evidence="8">
    <location>
        <begin position="154"/>
        <end position="159"/>
    </location>
    <ligand>
        <name>NADP(+)</name>
        <dbReference type="ChEBI" id="CHEBI:58349"/>
    </ligand>
</feature>
<feature type="binding site" evidence="8">
    <location>
        <position position="91"/>
    </location>
    <ligand>
        <name>shikimate</name>
        <dbReference type="ChEBI" id="CHEBI:36208"/>
    </ligand>
</feature>
<sequence>MINGSTKLICLIGQPVEHSFSPSIHNTLFEKYDINSKYICFDVDKDCLKEAVNSIKALKIKGSNVTVPHKVDIMEYLDEIDINAKLIGAVNTIKNDNGKLIGYNTDGIGFVNSVIGKGYKIQDKNVMILGAGGAARSIAVEIANNNAKSIEIRNRTLDKAESIAITINENFKSIVKIGDINITKEDLENIDILINTTSLGMSPHIDKIPIDDTINIDKDILVCDIVYNPKETRFLKWAKENNLNTLGGIDMLINQALEAFYIWTEVKPDRECLYEVEQLRF</sequence>
<dbReference type="InterPro" id="IPR046346">
    <property type="entry name" value="Aminoacid_DH-like_N_sf"/>
</dbReference>
<evidence type="ECO:0000259" key="11">
    <source>
        <dbReference type="Pfam" id="PF18317"/>
    </source>
</evidence>
<feature type="binding site" evidence="8">
    <location>
        <position position="106"/>
    </location>
    <ligand>
        <name>shikimate</name>
        <dbReference type="ChEBI" id="CHEBI:36208"/>
    </ligand>
</feature>
<feature type="binding site" evidence="8">
    <location>
        <begin position="19"/>
        <end position="21"/>
    </location>
    <ligand>
        <name>shikimate</name>
        <dbReference type="ChEBI" id="CHEBI:36208"/>
    </ligand>
</feature>
<feature type="binding site" evidence="8">
    <location>
        <begin position="130"/>
        <end position="134"/>
    </location>
    <ligand>
        <name>NADP(+)</name>
        <dbReference type="ChEBI" id="CHEBI:58349"/>
    </ligand>
</feature>
<comment type="function">
    <text evidence="8">Involved in the biosynthesis of the chorismate, which leads to the biosynthesis of aromatic amino acids. Catalyzes the reversible NADPH linked reduction of 3-dehydroshikimate (DHSA) to yield shikimate (SA).</text>
</comment>
<keyword evidence="13" id="KW-1185">Reference proteome</keyword>
<proteinExistence type="inferred from homology"/>
<evidence type="ECO:0000256" key="8">
    <source>
        <dbReference type="HAMAP-Rule" id="MF_00222"/>
    </source>
</evidence>
<evidence type="ECO:0000256" key="6">
    <source>
        <dbReference type="ARBA" id="ARBA00023141"/>
    </source>
</evidence>
<dbReference type="PANTHER" id="PTHR21089">
    <property type="entry name" value="SHIKIMATE DEHYDROGENASE"/>
    <property type="match status" value="1"/>
</dbReference>
<feature type="binding site" evidence="8">
    <location>
        <position position="227"/>
    </location>
    <ligand>
        <name>shikimate</name>
        <dbReference type="ChEBI" id="CHEBI:36208"/>
    </ligand>
</feature>
<feature type="binding site" evidence="8">
    <location>
        <position position="248"/>
    </location>
    <ligand>
        <name>NADP(+)</name>
        <dbReference type="ChEBI" id="CHEBI:58349"/>
    </ligand>
</feature>
<comment type="similarity">
    <text evidence="8">Belongs to the shikimate dehydrogenase family.</text>
</comment>
<evidence type="ECO:0000256" key="5">
    <source>
        <dbReference type="ARBA" id="ARBA00023002"/>
    </source>
</evidence>
<comment type="caution">
    <text evidence="8">Lacks conserved residue(s) required for the propagation of feature annotation.</text>
</comment>
<evidence type="ECO:0000313" key="12">
    <source>
        <dbReference type="EMBL" id="WFD08989.1"/>
    </source>
</evidence>
<keyword evidence="6 8" id="KW-0057">Aromatic amino acid biosynthesis</keyword>
<dbReference type="Pfam" id="PF01488">
    <property type="entry name" value="Shikimate_DH"/>
    <property type="match status" value="1"/>
</dbReference>
<organism evidence="12 13">
    <name type="scientific">Tepidibacter hydrothermalis</name>
    <dbReference type="NCBI Taxonomy" id="3036126"/>
    <lineage>
        <taxon>Bacteria</taxon>
        <taxon>Bacillati</taxon>
        <taxon>Bacillota</taxon>
        <taxon>Clostridia</taxon>
        <taxon>Peptostreptococcales</taxon>
        <taxon>Peptostreptococcaceae</taxon>
        <taxon>Tepidibacter</taxon>
    </lineage>
</organism>
<dbReference type="InterPro" id="IPR011342">
    <property type="entry name" value="Shikimate_DH"/>
</dbReference>
<feature type="active site" description="Proton acceptor" evidence="8">
    <location>
        <position position="70"/>
    </location>
</feature>
<dbReference type="Gene3D" id="3.40.50.720">
    <property type="entry name" value="NAD(P)-binding Rossmann-like Domain"/>
    <property type="match status" value="1"/>
</dbReference>
<evidence type="ECO:0000259" key="10">
    <source>
        <dbReference type="Pfam" id="PF08501"/>
    </source>
</evidence>
<accession>A0ABY8EBM3</accession>
<dbReference type="InterPro" id="IPR013708">
    <property type="entry name" value="Shikimate_DH-bd_N"/>
</dbReference>
<dbReference type="EC" id="1.1.1.25" evidence="2 8"/>
<evidence type="ECO:0000256" key="4">
    <source>
        <dbReference type="ARBA" id="ARBA00022857"/>
    </source>
</evidence>
<dbReference type="PANTHER" id="PTHR21089:SF1">
    <property type="entry name" value="BIFUNCTIONAL 3-DEHYDROQUINATE DEHYDRATASE_SHIKIMATE DEHYDROGENASE, CHLOROPLASTIC"/>
    <property type="match status" value="1"/>
</dbReference>
<feature type="domain" description="SDH C-terminal" evidence="11">
    <location>
        <begin position="248"/>
        <end position="275"/>
    </location>
</feature>
<evidence type="ECO:0000313" key="13">
    <source>
        <dbReference type="Proteomes" id="UP001222800"/>
    </source>
</evidence>
<dbReference type="Pfam" id="PF18317">
    <property type="entry name" value="SDH_C"/>
    <property type="match status" value="1"/>
</dbReference>
<dbReference type="SUPFAM" id="SSF51735">
    <property type="entry name" value="NAD(P)-binding Rossmann-fold domains"/>
    <property type="match status" value="1"/>
</dbReference>
<evidence type="ECO:0000259" key="9">
    <source>
        <dbReference type="Pfam" id="PF01488"/>
    </source>
</evidence>
<protein>
    <recommendedName>
        <fullName evidence="2 8">Shikimate dehydrogenase (NADP(+))</fullName>
        <shortName evidence="8">SDH</shortName>
        <ecNumber evidence="2 8">1.1.1.25</ecNumber>
    </recommendedName>
</protein>
<gene>
    <name evidence="8 12" type="primary">aroE</name>
    <name evidence="12" type="ORF">P4S50_11385</name>
</gene>
<dbReference type="Proteomes" id="UP001222800">
    <property type="component" value="Chromosome"/>
</dbReference>
<dbReference type="InterPro" id="IPR006151">
    <property type="entry name" value="Shikm_DH/Glu-tRNA_Rdtase"/>
</dbReference>
<dbReference type="Pfam" id="PF08501">
    <property type="entry name" value="Shikimate_dh_N"/>
    <property type="match status" value="1"/>
</dbReference>
<feature type="binding site" evidence="8">
    <location>
        <position position="66"/>
    </location>
    <ligand>
        <name>shikimate</name>
        <dbReference type="ChEBI" id="CHEBI:36208"/>
    </ligand>
</feature>
<evidence type="ECO:0000256" key="2">
    <source>
        <dbReference type="ARBA" id="ARBA00012962"/>
    </source>
</evidence>
<name>A0ABY8EBM3_9FIRM</name>
<dbReference type="CDD" id="cd01065">
    <property type="entry name" value="NAD_bind_Shikimate_DH"/>
    <property type="match status" value="1"/>
</dbReference>
<dbReference type="RefSeq" id="WP_277730907.1">
    <property type="nucleotide sequence ID" value="NZ_CP120733.1"/>
</dbReference>
<feature type="binding site" evidence="8">
    <location>
        <position position="255"/>
    </location>
    <ligand>
        <name>shikimate</name>
        <dbReference type="ChEBI" id="CHEBI:36208"/>
    </ligand>
</feature>
<dbReference type="HAMAP" id="MF_00222">
    <property type="entry name" value="Shikimate_DH_AroE"/>
    <property type="match status" value="1"/>
</dbReference>